<keyword evidence="3" id="KW-1185">Reference proteome</keyword>
<name>A0ABX8AWV4_9BACT</name>
<feature type="chain" id="PRO_5045698514" description="PsbP C-terminal domain-containing protein" evidence="1">
    <location>
        <begin position="25"/>
        <end position="212"/>
    </location>
</feature>
<proteinExistence type="predicted"/>
<evidence type="ECO:0008006" key="4">
    <source>
        <dbReference type="Google" id="ProtNLM"/>
    </source>
</evidence>
<dbReference type="EMBL" id="CP072642">
    <property type="protein sequence ID" value="QUV93159.1"/>
    <property type="molecule type" value="Genomic_DNA"/>
</dbReference>
<accession>A0ABX8AWV4</accession>
<evidence type="ECO:0000313" key="3">
    <source>
        <dbReference type="Proteomes" id="UP000677668"/>
    </source>
</evidence>
<dbReference type="Proteomes" id="UP000677668">
    <property type="component" value="Chromosome 1"/>
</dbReference>
<feature type="signal peptide" evidence="1">
    <location>
        <begin position="1"/>
        <end position="24"/>
    </location>
</feature>
<evidence type="ECO:0000256" key="1">
    <source>
        <dbReference type="SAM" id="SignalP"/>
    </source>
</evidence>
<organism evidence="2 3">
    <name type="scientific">Chloracidobacterium sp. N</name>
    <dbReference type="NCBI Taxonomy" id="2821540"/>
    <lineage>
        <taxon>Bacteria</taxon>
        <taxon>Pseudomonadati</taxon>
        <taxon>Acidobacteriota</taxon>
        <taxon>Terriglobia</taxon>
        <taxon>Terriglobales</taxon>
        <taxon>Acidobacteriaceae</taxon>
        <taxon>Chloracidobacterium</taxon>
        <taxon>Chloracidobacterium aggregatum</taxon>
    </lineage>
</organism>
<evidence type="ECO:0000313" key="2">
    <source>
        <dbReference type="EMBL" id="QUV93159.1"/>
    </source>
</evidence>
<gene>
    <name evidence="2" type="ORF">J8C05_07160</name>
</gene>
<sequence>MMMRRTWYWVSLTMALWLTGTVVAAAPRCAQEKAEPNTRAASAPEVVSEALGIRFTKPDRLWTVLNEEDSSLPKLVCLAEEADTWSPRFAVLALPSIIMPNGMEARLRHVKISYADNRRLAQSQDTADITASQLRILKFEKTTFAGREATLFVYEINSEKSYRTVEYGFLHQNNFYIIQAAAPTDLWEKPEGAAMFDRSFKSFSFLKSSSRK</sequence>
<reference evidence="2 3" key="1">
    <citation type="submission" date="2021-03" db="EMBL/GenBank/DDBJ databases">
        <title>Genomic and phenotypic characterization of Chloracidobacterium isolates provides evidence for multiple species.</title>
        <authorList>
            <person name="Saini M.K."/>
            <person name="Costas A.M.G."/>
            <person name="Tank M."/>
            <person name="Bryant D.A."/>
        </authorList>
    </citation>
    <scope>NUCLEOTIDE SEQUENCE [LARGE SCALE GENOMIC DNA]</scope>
    <source>
        <strain evidence="2 3">N</strain>
    </source>
</reference>
<protein>
    <recommendedName>
        <fullName evidence="4">PsbP C-terminal domain-containing protein</fullName>
    </recommendedName>
</protein>
<dbReference type="RefSeq" id="WP_211421568.1">
    <property type="nucleotide sequence ID" value="NZ_CP072642.1"/>
</dbReference>
<keyword evidence="1" id="KW-0732">Signal</keyword>